<comment type="caution">
    <text evidence="9">The sequence shown here is derived from an EMBL/GenBank/DDBJ whole genome shotgun (WGS) entry which is preliminary data.</text>
</comment>
<keyword evidence="4 7" id="KW-0812">Transmembrane</keyword>
<evidence type="ECO:0000256" key="6">
    <source>
        <dbReference type="ARBA" id="ARBA00023136"/>
    </source>
</evidence>
<evidence type="ECO:0000256" key="2">
    <source>
        <dbReference type="ARBA" id="ARBA00007362"/>
    </source>
</evidence>
<evidence type="ECO:0000313" key="10">
    <source>
        <dbReference type="Proteomes" id="UP001332931"/>
    </source>
</evidence>
<evidence type="ECO:0000256" key="1">
    <source>
        <dbReference type="ARBA" id="ARBA00004651"/>
    </source>
</evidence>
<reference evidence="9 10" key="1">
    <citation type="submission" date="2024-01" db="EMBL/GenBank/DDBJ databases">
        <title>Description of Olsenella sp. nov., isolated from pig feces.</title>
        <authorList>
            <person name="Chang Y.-H."/>
        </authorList>
    </citation>
    <scope>NUCLEOTIDE SEQUENCE [LARGE SCALE GENOMIC DNA]</scope>
    <source>
        <strain evidence="9 10">YH-ols2223</strain>
    </source>
</reference>
<evidence type="ECO:0000256" key="4">
    <source>
        <dbReference type="ARBA" id="ARBA00022692"/>
    </source>
</evidence>
<evidence type="ECO:0000256" key="3">
    <source>
        <dbReference type="ARBA" id="ARBA00022475"/>
    </source>
</evidence>
<feature type="transmembrane region" description="Helical" evidence="7">
    <location>
        <begin position="59"/>
        <end position="77"/>
    </location>
</feature>
<evidence type="ECO:0000256" key="5">
    <source>
        <dbReference type="ARBA" id="ARBA00022989"/>
    </source>
</evidence>
<protein>
    <submittedName>
        <fullName evidence="9">DMT family transporter</fullName>
    </submittedName>
</protein>
<feature type="domain" description="EamA" evidence="8">
    <location>
        <begin position="31"/>
        <end position="161"/>
    </location>
</feature>
<feature type="transmembrane region" description="Helical" evidence="7">
    <location>
        <begin position="234"/>
        <end position="253"/>
    </location>
</feature>
<comment type="similarity">
    <text evidence="2">Belongs to the EamA transporter family.</text>
</comment>
<dbReference type="InterPro" id="IPR000620">
    <property type="entry name" value="EamA_dom"/>
</dbReference>
<sequence length="327" mass="34709">MGTTDERGVALGDAASPEAAARDASRPAWVWRLMLLSAAAIWGGSFMILKGALDSISPGWLIAFRFIVSGCVLAVVFRRRLAANLDGSHLLAGAVVGVSGGLGYLIQNMGLVDTTPSNNAFLTAVYCVMVPFLSWGLTRRRPRANNFVAALLCLAGVGFVSLGDSLTFSLRWGDWMTLLGAACFAVQIVQLDRLAPGHDVCTLTVVDVFAMGLVSLVKALLTEPVPAVQVTGDLVFQMLYVTLLSSCVCSILQNVGQSHVPPTQASILLSLESVFGVLFSVLFYGDPLTWRLMCGFALIFLAVILSEVSPRAVAQRVLGRASAGREA</sequence>
<dbReference type="InterPro" id="IPR037185">
    <property type="entry name" value="EmrE-like"/>
</dbReference>
<comment type="subcellular location">
    <subcellularLocation>
        <location evidence="1">Cell membrane</location>
        <topology evidence="1">Multi-pass membrane protein</topology>
    </subcellularLocation>
</comment>
<gene>
    <name evidence="9" type="ORF">VXJ25_00140</name>
</gene>
<dbReference type="Pfam" id="PF00892">
    <property type="entry name" value="EamA"/>
    <property type="match status" value="2"/>
</dbReference>
<keyword evidence="6 7" id="KW-0472">Membrane</keyword>
<keyword evidence="5 7" id="KW-1133">Transmembrane helix</keyword>
<proteinExistence type="inferred from homology"/>
<feature type="transmembrane region" description="Helical" evidence="7">
    <location>
        <begin position="290"/>
        <end position="308"/>
    </location>
</feature>
<evidence type="ECO:0000313" key="9">
    <source>
        <dbReference type="EMBL" id="MEE6146408.1"/>
    </source>
</evidence>
<feature type="transmembrane region" description="Helical" evidence="7">
    <location>
        <begin position="89"/>
        <end position="107"/>
    </location>
</feature>
<feature type="domain" description="EamA" evidence="8">
    <location>
        <begin position="172"/>
        <end position="305"/>
    </location>
</feature>
<dbReference type="SUPFAM" id="SSF103481">
    <property type="entry name" value="Multidrug resistance efflux transporter EmrE"/>
    <property type="match status" value="2"/>
</dbReference>
<dbReference type="EMBL" id="JAZGJQ010000001">
    <property type="protein sequence ID" value="MEE6146408.1"/>
    <property type="molecule type" value="Genomic_DNA"/>
</dbReference>
<accession>A0ABU7R728</accession>
<dbReference type="InterPro" id="IPR051258">
    <property type="entry name" value="Diverse_Substrate_Transporter"/>
</dbReference>
<feature type="transmembrane region" description="Helical" evidence="7">
    <location>
        <begin position="144"/>
        <end position="163"/>
    </location>
</feature>
<evidence type="ECO:0000256" key="7">
    <source>
        <dbReference type="SAM" id="Phobius"/>
    </source>
</evidence>
<keyword evidence="3" id="KW-1003">Cell membrane</keyword>
<keyword evidence="10" id="KW-1185">Reference proteome</keyword>
<evidence type="ECO:0000259" key="8">
    <source>
        <dbReference type="Pfam" id="PF00892"/>
    </source>
</evidence>
<dbReference type="RefSeq" id="WP_330957175.1">
    <property type="nucleotide sequence ID" value="NZ_JAZGJQ010000001.1"/>
</dbReference>
<feature type="transmembrane region" description="Helical" evidence="7">
    <location>
        <begin position="265"/>
        <end position="284"/>
    </location>
</feature>
<dbReference type="PANTHER" id="PTHR42920">
    <property type="entry name" value="OS03G0707200 PROTEIN-RELATED"/>
    <property type="match status" value="1"/>
</dbReference>
<dbReference type="PANTHER" id="PTHR42920:SF5">
    <property type="entry name" value="EAMA DOMAIN-CONTAINING PROTEIN"/>
    <property type="match status" value="1"/>
</dbReference>
<name>A0ABU7R728_9ACTN</name>
<feature type="transmembrane region" description="Helical" evidence="7">
    <location>
        <begin position="119"/>
        <end position="137"/>
    </location>
</feature>
<feature type="transmembrane region" description="Helical" evidence="7">
    <location>
        <begin position="29"/>
        <end position="53"/>
    </location>
</feature>
<organism evidence="9 10">
    <name type="scientific">Olsenella absiana</name>
    <dbReference type="NCBI Taxonomy" id="3115222"/>
    <lineage>
        <taxon>Bacteria</taxon>
        <taxon>Bacillati</taxon>
        <taxon>Actinomycetota</taxon>
        <taxon>Coriobacteriia</taxon>
        <taxon>Coriobacteriales</taxon>
        <taxon>Atopobiaceae</taxon>
        <taxon>Olsenella</taxon>
    </lineage>
</organism>
<dbReference type="Proteomes" id="UP001332931">
    <property type="component" value="Unassembled WGS sequence"/>
</dbReference>